<comment type="caution">
    <text evidence="2">The sequence shown here is derived from an EMBL/GenBank/DDBJ whole genome shotgun (WGS) entry which is preliminary data.</text>
</comment>
<gene>
    <name evidence="2" type="ORF">ABXS05_30700</name>
</gene>
<dbReference type="Proteomes" id="UP001555786">
    <property type="component" value="Unassembled WGS sequence"/>
</dbReference>
<name>A0ABV3PXV4_9HYPH</name>
<proteinExistence type="inferred from homology"/>
<accession>A0ABV3PXV4</accession>
<evidence type="ECO:0000313" key="2">
    <source>
        <dbReference type="EMBL" id="MEW9309953.1"/>
    </source>
</evidence>
<sequence length="158" mass="17643">MDRSDQEAIEADVENTADRSLQTARRIAQITRSYVSSNQVEASSLSTLICDLAAAFDKIAMNGAVIEKPSKPIPAVPIKRSVTNDYIVCLEDGLKFKTLKRHLQSHYNMTIEEYKKKWNLPANYPTVAFNYARRRTELAKANGLGGRIARSRAVKAKA</sequence>
<reference evidence="2 3" key="1">
    <citation type="submission" date="2024-07" db="EMBL/GenBank/DDBJ databases">
        <title>Description of Labrys sedimenti sp. nov., isolated from a diclofenac-degrading enrichment culture.</title>
        <authorList>
            <person name="Tancsics A."/>
            <person name="Csepanyi A."/>
        </authorList>
    </citation>
    <scope>NUCLEOTIDE SEQUENCE [LARGE SCALE GENOMIC DNA]</scope>
    <source>
        <strain evidence="2 3">LMG 23578</strain>
    </source>
</reference>
<protein>
    <submittedName>
        <fullName evidence="2">MucR family transcriptional regulator</fullName>
    </submittedName>
</protein>
<dbReference type="Pfam" id="PF05443">
    <property type="entry name" value="ROS_MUCR"/>
    <property type="match status" value="1"/>
</dbReference>
<dbReference type="InterPro" id="IPR008807">
    <property type="entry name" value="ROS_MUCR"/>
</dbReference>
<dbReference type="RefSeq" id="WP_367626526.1">
    <property type="nucleotide sequence ID" value="NZ_JBFNQD010000020.1"/>
</dbReference>
<dbReference type="Gene3D" id="1.10.10.1550">
    <property type="entry name" value="ROS/MUCR transcriptional regulator protein"/>
    <property type="match status" value="1"/>
</dbReference>
<evidence type="ECO:0000256" key="1">
    <source>
        <dbReference type="ARBA" id="ARBA00007031"/>
    </source>
</evidence>
<dbReference type="EMBL" id="JBFNQD010000020">
    <property type="protein sequence ID" value="MEW9309953.1"/>
    <property type="molecule type" value="Genomic_DNA"/>
</dbReference>
<evidence type="ECO:0000313" key="3">
    <source>
        <dbReference type="Proteomes" id="UP001555786"/>
    </source>
</evidence>
<organism evidence="2 3">
    <name type="scientific">Labrys neptuniae</name>
    <dbReference type="NCBI Taxonomy" id="376174"/>
    <lineage>
        <taxon>Bacteria</taxon>
        <taxon>Pseudomonadati</taxon>
        <taxon>Pseudomonadota</taxon>
        <taxon>Alphaproteobacteria</taxon>
        <taxon>Hyphomicrobiales</taxon>
        <taxon>Xanthobacteraceae</taxon>
        <taxon>Labrys</taxon>
    </lineage>
</organism>
<keyword evidence="3" id="KW-1185">Reference proteome</keyword>
<comment type="similarity">
    <text evidence="1">Belongs to the ros/MucR family.</text>
</comment>
<dbReference type="InterPro" id="IPR041920">
    <property type="entry name" value="ROS/MUCR_sf"/>
</dbReference>